<name>A0A1H5VR79_9FIRM</name>
<evidence type="ECO:0000313" key="1">
    <source>
        <dbReference type="EMBL" id="SEF89321.1"/>
    </source>
</evidence>
<accession>A0A1H5VR79</accession>
<reference evidence="1 2" key="1">
    <citation type="submission" date="2016-10" db="EMBL/GenBank/DDBJ databases">
        <authorList>
            <person name="de Groot N.N."/>
        </authorList>
    </citation>
    <scope>NUCLEOTIDE SEQUENCE [LARGE SCALE GENOMIC DNA]</scope>
    <source>
        <strain evidence="1 2">D15d</strain>
    </source>
</reference>
<evidence type="ECO:0000313" key="2">
    <source>
        <dbReference type="Proteomes" id="UP000236726"/>
    </source>
</evidence>
<organism evidence="1 2">
    <name type="scientific">Lachnospira multipara</name>
    <dbReference type="NCBI Taxonomy" id="28051"/>
    <lineage>
        <taxon>Bacteria</taxon>
        <taxon>Bacillati</taxon>
        <taxon>Bacillota</taxon>
        <taxon>Clostridia</taxon>
        <taxon>Lachnospirales</taxon>
        <taxon>Lachnospiraceae</taxon>
        <taxon>Lachnospira</taxon>
    </lineage>
</organism>
<gene>
    <name evidence="1" type="ORF">SAMN05216537_11223</name>
</gene>
<keyword evidence="2" id="KW-1185">Reference proteome</keyword>
<dbReference type="Proteomes" id="UP000236726">
    <property type="component" value="Unassembled WGS sequence"/>
</dbReference>
<sequence>MKKIRFSATCYATAVQSLEVSDEVYEELMKNPDKKLSYIRENLSNANVEDIYFLSDLDDVYEAVTEADF</sequence>
<protein>
    <submittedName>
        <fullName evidence="1">Uncharacterized protein</fullName>
    </submittedName>
</protein>
<dbReference type="RefSeq" id="WP_103953089.1">
    <property type="nucleotide sequence ID" value="NZ_FNUL01000012.1"/>
</dbReference>
<proteinExistence type="predicted"/>
<dbReference type="EMBL" id="FNUL01000012">
    <property type="protein sequence ID" value="SEF89321.1"/>
    <property type="molecule type" value="Genomic_DNA"/>
</dbReference>
<dbReference type="AlphaFoldDB" id="A0A1H5VR79"/>